<reference evidence="7 8" key="1">
    <citation type="submission" date="2020-08" db="EMBL/GenBank/DDBJ databases">
        <title>Sequencing the genomes of 1000 actinobacteria strains.</title>
        <authorList>
            <person name="Klenk H.-P."/>
        </authorList>
    </citation>
    <scope>NUCLEOTIDE SEQUENCE [LARGE SCALE GENOMIC DNA]</scope>
    <source>
        <strain evidence="7 8">DSM 45809</strain>
    </source>
</reference>
<evidence type="ECO:0000313" key="8">
    <source>
        <dbReference type="Proteomes" id="UP000546162"/>
    </source>
</evidence>
<comment type="caution">
    <text evidence="7">The sequence shown here is derived from an EMBL/GenBank/DDBJ whole genome shotgun (WGS) entry which is preliminary data.</text>
</comment>
<sequence length="196" mass="21131">MPKVVDRDAQRRTIGAALLALVAEAGLDQVSVRTVAARAGRSPGAVQKYFRTKEEMLRLALDLAGERTEQRMRAVDRSGPPHQVLRRLIDATLPLDAERRAEALVWTAFATFAAHHPPFAEALREIDQAITADLARWLDAGRADGTLLVHGDPQRVADAIVALSDGIAARLLYHPEAADSLLAALDTTLAALLPAP</sequence>
<evidence type="ECO:0000256" key="2">
    <source>
        <dbReference type="ARBA" id="ARBA00023015"/>
    </source>
</evidence>
<dbReference type="Pfam" id="PF00440">
    <property type="entry name" value="TetR_N"/>
    <property type="match status" value="1"/>
</dbReference>
<evidence type="ECO:0000256" key="3">
    <source>
        <dbReference type="ARBA" id="ARBA00023125"/>
    </source>
</evidence>
<organism evidence="7 8">
    <name type="scientific">Actinoplanes octamycinicus</name>
    <dbReference type="NCBI Taxonomy" id="135948"/>
    <lineage>
        <taxon>Bacteria</taxon>
        <taxon>Bacillati</taxon>
        <taxon>Actinomycetota</taxon>
        <taxon>Actinomycetes</taxon>
        <taxon>Micromonosporales</taxon>
        <taxon>Micromonosporaceae</taxon>
        <taxon>Actinoplanes</taxon>
    </lineage>
</organism>
<dbReference type="SUPFAM" id="SSF46689">
    <property type="entry name" value="Homeodomain-like"/>
    <property type="match status" value="1"/>
</dbReference>
<evidence type="ECO:0000256" key="4">
    <source>
        <dbReference type="ARBA" id="ARBA00023163"/>
    </source>
</evidence>
<dbReference type="InterPro" id="IPR036271">
    <property type="entry name" value="Tet_transcr_reg_TetR-rel_C_sf"/>
</dbReference>
<feature type="domain" description="HTH tetR-type" evidence="6">
    <location>
        <begin position="8"/>
        <end position="68"/>
    </location>
</feature>
<dbReference type="GO" id="GO:0003677">
    <property type="term" value="F:DNA binding"/>
    <property type="evidence" value="ECO:0007669"/>
    <property type="project" value="UniProtKB-UniRule"/>
</dbReference>
<dbReference type="InterPro" id="IPR009057">
    <property type="entry name" value="Homeodomain-like_sf"/>
</dbReference>
<name>A0A7W7H1M6_9ACTN</name>
<dbReference type="PANTHER" id="PTHR47506">
    <property type="entry name" value="TRANSCRIPTIONAL REGULATORY PROTEIN"/>
    <property type="match status" value="1"/>
</dbReference>
<dbReference type="SUPFAM" id="SSF48498">
    <property type="entry name" value="Tetracyclin repressor-like, C-terminal domain"/>
    <property type="match status" value="1"/>
</dbReference>
<feature type="DNA-binding region" description="H-T-H motif" evidence="5">
    <location>
        <begin position="31"/>
        <end position="50"/>
    </location>
</feature>
<protein>
    <submittedName>
        <fullName evidence="7">AcrR family transcriptional regulator</fullName>
    </submittedName>
</protein>
<evidence type="ECO:0000256" key="1">
    <source>
        <dbReference type="ARBA" id="ARBA00022491"/>
    </source>
</evidence>
<gene>
    <name evidence="7" type="ORF">BJY16_005697</name>
</gene>
<keyword evidence="2" id="KW-0805">Transcription regulation</keyword>
<dbReference type="InterPro" id="IPR039538">
    <property type="entry name" value="BetI_C"/>
</dbReference>
<dbReference type="AlphaFoldDB" id="A0A7W7H1M6"/>
<keyword evidence="4" id="KW-0804">Transcription</keyword>
<dbReference type="EMBL" id="JACHNB010000001">
    <property type="protein sequence ID" value="MBB4742238.1"/>
    <property type="molecule type" value="Genomic_DNA"/>
</dbReference>
<proteinExistence type="predicted"/>
<dbReference type="PANTHER" id="PTHR47506:SF6">
    <property type="entry name" value="HTH-TYPE TRANSCRIPTIONAL REPRESSOR NEMR"/>
    <property type="match status" value="1"/>
</dbReference>
<keyword evidence="1" id="KW-0678">Repressor</keyword>
<dbReference type="InterPro" id="IPR001647">
    <property type="entry name" value="HTH_TetR"/>
</dbReference>
<keyword evidence="8" id="KW-1185">Reference proteome</keyword>
<evidence type="ECO:0000256" key="5">
    <source>
        <dbReference type="PROSITE-ProRule" id="PRU00335"/>
    </source>
</evidence>
<dbReference type="Proteomes" id="UP000546162">
    <property type="component" value="Unassembled WGS sequence"/>
</dbReference>
<keyword evidence="3 5" id="KW-0238">DNA-binding</keyword>
<dbReference type="PROSITE" id="PS50977">
    <property type="entry name" value="HTH_TETR_2"/>
    <property type="match status" value="1"/>
</dbReference>
<evidence type="ECO:0000313" key="7">
    <source>
        <dbReference type="EMBL" id="MBB4742238.1"/>
    </source>
</evidence>
<evidence type="ECO:0000259" key="6">
    <source>
        <dbReference type="PROSITE" id="PS50977"/>
    </source>
</evidence>
<dbReference type="RefSeq" id="WP_185042637.1">
    <property type="nucleotide sequence ID" value="NZ_BAABFG010000005.1"/>
</dbReference>
<dbReference type="Gene3D" id="1.10.357.10">
    <property type="entry name" value="Tetracycline Repressor, domain 2"/>
    <property type="match status" value="1"/>
</dbReference>
<dbReference type="Pfam" id="PF13977">
    <property type="entry name" value="TetR_C_6"/>
    <property type="match status" value="1"/>
</dbReference>
<accession>A0A7W7H1M6</accession>